<dbReference type="Gene3D" id="1.10.10.10">
    <property type="entry name" value="Winged helix-like DNA-binding domain superfamily/Winged helix DNA-binding domain"/>
    <property type="match status" value="1"/>
</dbReference>
<dbReference type="PANTHER" id="PTHR30419">
    <property type="entry name" value="HTH-TYPE TRANSCRIPTIONAL REGULATOR YBHD"/>
    <property type="match status" value="1"/>
</dbReference>
<dbReference type="PRINTS" id="PR00039">
    <property type="entry name" value="HTHLYSR"/>
</dbReference>
<feature type="domain" description="HTH lysR-type" evidence="5">
    <location>
        <begin position="1"/>
        <end position="58"/>
    </location>
</feature>
<dbReference type="CDD" id="cd05466">
    <property type="entry name" value="PBP2_LTTR_substrate"/>
    <property type="match status" value="1"/>
</dbReference>
<gene>
    <name evidence="6" type="ORF">FD04_GL000520</name>
</gene>
<dbReference type="SUPFAM" id="SSF46785">
    <property type="entry name" value="Winged helix' DNA-binding domain"/>
    <property type="match status" value="1"/>
</dbReference>
<evidence type="ECO:0000256" key="1">
    <source>
        <dbReference type="ARBA" id="ARBA00009437"/>
    </source>
</evidence>
<dbReference type="SUPFAM" id="SSF53850">
    <property type="entry name" value="Periplasmic binding protein-like II"/>
    <property type="match status" value="1"/>
</dbReference>
<protein>
    <submittedName>
        <fullName evidence="6">Transcription regulator</fullName>
    </submittedName>
</protein>
<dbReference type="FunFam" id="1.10.10.10:FF:000001">
    <property type="entry name" value="LysR family transcriptional regulator"/>
    <property type="match status" value="1"/>
</dbReference>
<reference evidence="6 7" key="1">
    <citation type="journal article" date="2015" name="Genome Announc.">
        <title>Expanding the biotechnology potential of lactobacilli through comparative genomics of 213 strains and associated genera.</title>
        <authorList>
            <person name="Sun Z."/>
            <person name="Harris H.M."/>
            <person name="McCann A."/>
            <person name="Guo C."/>
            <person name="Argimon S."/>
            <person name="Zhang W."/>
            <person name="Yang X."/>
            <person name="Jeffery I.B."/>
            <person name="Cooney J.C."/>
            <person name="Kagawa T.F."/>
            <person name="Liu W."/>
            <person name="Song Y."/>
            <person name="Salvetti E."/>
            <person name="Wrobel A."/>
            <person name="Rasinkangas P."/>
            <person name="Parkhill J."/>
            <person name="Rea M.C."/>
            <person name="O'Sullivan O."/>
            <person name="Ritari J."/>
            <person name="Douillard F.P."/>
            <person name="Paul Ross R."/>
            <person name="Yang R."/>
            <person name="Briner A.E."/>
            <person name="Felis G.E."/>
            <person name="de Vos W.M."/>
            <person name="Barrangou R."/>
            <person name="Klaenhammer T.R."/>
            <person name="Caufield P.W."/>
            <person name="Cui Y."/>
            <person name="Zhang H."/>
            <person name="O'Toole P.W."/>
        </authorList>
    </citation>
    <scope>NUCLEOTIDE SEQUENCE [LARGE SCALE GENOMIC DNA]</scope>
    <source>
        <strain evidence="6 7">DSM 19909</strain>
    </source>
</reference>
<dbReference type="InterPro" id="IPR050950">
    <property type="entry name" value="HTH-type_LysR_regulators"/>
</dbReference>
<dbReference type="EMBL" id="AZEE01000027">
    <property type="protein sequence ID" value="KRK98779.1"/>
    <property type="molecule type" value="Genomic_DNA"/>
</dbReference>
<evidence type="ECO:0000256" key="3">
    <source>
        <dbReference type="ARBA" id="ARBA00023125"/>
    </source>
</evidence>
<proteinExistence type="inferred from homology"/>
<evidence type="ECO:0000256" key="4">
    <source>
        <dbReference type="ARBA" id="ARBA00023163"/>
    </source>
</evidence>
<dbReference type="Pfam" id="PF00126">
    <property type="entry name" value="HTH_1"/>
    <property type="match status" value="1"/>
</dbReference>
<keyword evidence="4" id="KW-0804">Transcription</keyword>
<dbReference type="InterPro" id="IPR000847">
    <property type="entry name" value="LysR_HTH_N"/>
</dbReference>
<keyword evidence="7" id="KW-1185">Reference proteome</keyword>
<dbReference type="InterPro" id="IPR005119">
    <property type="entry name" value="LysR_subst-bd"/>
</dbReference>
<dbReference type="AlphaFoldDB" id="A0A0R1LSN4"/>
<evidence type="ECO:0000259" key="5">
    <source>
        <dbReference type="PROSITE" id="PS50931"/>
    </source>
</evidence>
<dbReference type="Proteomes" id="UP000051160">
    <property type="component" value="Unassembled WGS sequence"/>
</dbReference>
<dbReference type="PANTHER" id="PTHR30419:SF8">
    <property type="entry name" value="NITROGEN ASSIMILATION TRANSCRIPTIONAL ACTIVATOR-RELATED"/>
    <property type="match status" value="1"/>
</dbReference>
<dbReference type="RefSeq" id="WP_056947263.1">
    <property type="nucleotide sequence ID" value="NZ_AZEE01000027.1"/>
</dbReference>
<organism evidence="6 7">
    <name type="scientific">Secundilactobacillus odoratitofui DSM 19909 = JCM 15043</name>
    <dbReference type="NCBI Taxonomy" id="1423776"/>
    <lineage>
        <taxon>Bacteria</taxon>
        <taxon>Bacillati</taxon>
        <taxon>Bacillota</taxon>
        <taxon>Bacilli</taxon>
        <taxon>Lactobacillales</taxon>
        <taxon>Lactobacillaceae</taxon>
        <taxon>Secundilactobacillus</taxon>
    </lineage>
</organism>
<keyword evidence="3" id="KW-0238">DNA-binding</keyword>
<keyword evidence="2" id="KW-0805">Transcription regulation</keyword>
<dbReference type="GO" id="GO:0005829">
    <property type="term" value="C:cytosol"/>
    <property type="evidence" value="ECO:0007669"/>
    <property type="project" value="TreeGrafter"/>
</dbReference>
<evidence type="ECO:0000313" key="7">
    <source>
        <dbReference type="Proteomes" id="UP000051160"/>
    </source>
</evidence>
<dbReference type="STRING" id="1423776.FD04_GL000520"/>
<evidence type="ECO:0000313" key="6">
    <source>
        <dbReference type="EMBL" id="KRK98779.1"/>
    </source>
</evidence>
<dbReference type="OrthoDB" id="9803735at2"/>
<name>A0A0R1LSN4_9LACO</name>
<accession>A0A0R1LSN4</accession>
<dbReference type="PATRIC" id="fig|1423776.4.peg.524"/>
<dbReference type="InterPro" id="IPR036390">
    <property type="entry name" value="WH_DNA-bd_sf"/>
</dbReference>
<dbReference type="PROSITE" id="PS50931">
    <property type="entry name" value="HTH_LYSR"/>
    <property type="match status" value="1"/>
</dbReference>
<dbReference type="Gene3D" id="3.40.190.290">
    <property type="match status" value="1"/>
</dbReference>
<evidence type="ECO:0000256" key="2">
    <source>
        <dbReference type="ARBA" id="ARBA00023015"/>
    </source>
</evidence>
<sequence length="291" mass="32354">MELRVLRYFQTVVQQRNISQAAAKLHVSQPTISRQLRDLEAELGTTLLERGSRAITLTESGEYFYHQVEQILALADKTVDNLYNQNDIQGSFVIGAAEAKSFLNVAHALAHVQQDYPKIQAKIFSTNADEVRTNLKSGVFDFGVVMEPAIKTDYDFIHLPGESRWGLLVPNRSPLAQQDHVTLADLQQQKLIISHQSGMQDLLQDWFGDSFSQIQVVATYNLLYNASLLVSAGVGAALCLDGIVNTNQSDLVFVPLTPRQTAGSSLVWLKHQHLSTAAETFLKQLKSDLTM</sequence>
<comment type="similarity">
    <text evidence="1">Belongs to the LysR transcriptional regulatory family.</text>
</comment>
<dbReference type="InterPro" id="IPR036388">
    <property type="entry name" value="WH-like_DNA-bd_sf"/>
</dbReference>
<dbReference type="Pfam" id="PF03466">
    <property type="entry name" value="LysR_substrate"/>
    <property type="match status" value="1"/>
</dbReference>
<comment type="caution">
    <text evidence="6">The sequence shown here is derived from an EMBL/GenBank/DDBJ whole genome shotgun (WGS) entry which is preliminary data.</text>
</comment>
<dbReference type="GO" id="GO:0003700">
    <property type="term" value="F:DNA-binding transcription factor activity"/>
    <property type="evidence" value="ECO:0007669"/>
    <property type="project" value="InterPro"/>
</dbReference>
<dbReference type="GO" id="GO:0003677">
    <property type="term" value="F:DNA binding"/>
    <property type="evidence" value="ECO:0007669"/>
    <property type="project" value="UniProtKB-KW"/>
</dbReference>